<keyword evidence="2" id="KW-1185">Reference proteome</keyword>
<reference evidence="1 2" key="1">
    <citation type="journal article" date="2020" name="Genomics">
        <title>Complete, high-quality genomes from long-read metagenomic sequencing of two wolf lichen thalli reveals enigmatic genome architecture.</title>
        <authorList>
            <person name="McKenzie S.K."/>
            <person name="Walston R.F."/>
            <person name="Allen J.L."/>
        </authorList>
    </citation>
    <scope>NUCLEOTIDE SEQUENCE [LARGE SCALE GENOMIC DNA]</scope>
    <source>
        <strain evidence="1">WasteWater2</strain>
    </source>
</reference>
<dbReference type="InterPro" id="IPR011333">
    <property type="entry name" value="SKP1/BTB/POZ_sf"/>
</dbReference>
<sequence length="319" mass="35949">MADPSLTPAQATKIDADPAGDLVLVIGSGDNQRSIRASSKVLSLASPVLAAMFSPRRFLEGTSLSSSNPPEIYLPEDDPEAVTMFCHIVHFREYHGKQPGPSFNQLRDMAFFCDKYDAGLAFNPWSELWLRARLGSETPGGYGTLLALAYAFDNQENFWTTSRNMIQYDTVERSRDTIDELFTLLPQGLYASIDQDRKSGLLDLSSTVEHIMARFFQDSPRKLSSQIIQVRAGYVFKELYRLNIWPISTRVQTSNLDRIQRAITNFNEQENAAFKQELITVVDRAVDAQKGLCLWCVRKGNIHSHQGNCHARLRYLCTG</sequence>
<evidence type="ECO:0000313" key="2">
    <source>
        <dbReference type="Proteomes" id="UP000578531"/>
    </source>
</evidence>
<dbReference type="Proteomes" id="UP000578531">
    <property type="component" value="Unassembled WGS sequence"/>
</dbReference>
<dbReference type="AlphaFoldDB" id="A0A8H6FMH7"/>
<gene>
    <name evidence="1" type="ORF">HO173_010576</name>
</gene>
<dbReference type="OrthoDB" id="5275938at2759"/>
<dbReference type="GeneID" id="59292222"/>
<protein>
    <recommendedName>
        <fullName evidence="3">BTB domain-containing protein</fullName>
    </recommendedName>
</protein>
<dbReference type="EMBL" id="JACCJC010000059">
    <property type="protein sequence ID" value="KAF6231244.1"/>
    <property type="molecule type" value="Genomic_DNA"/>
</dbReference>
<organism evidence="1 2">
    <name type="scientific">Letharia columbiana</name>
    <dbReference type="NCBI Taxonomy" id="112416"/>
    <lineage>
        <taxon>Eukaryota</taxon>
        <taxon>Fungi</taxon>
        <taxon>Dikarya</taxon>
        <taxon>Ascomycota</taxon>
        <taxon>Pezizomycotina</taxon>
        <taxon>Lecanoromycetes</taxon>
        <taxon>OSLEUM clade</taxon>
        <taxon>Lecanoromycetidae</taxon>
        <taxon>Lecanorales</taxon>
        <taxon>Lecanorineae</taxon>
        <taxon>Parmeliaceae</taxon>
        <taxon>Letharia</taxon>
    </lineage>
</organism>
<name>A0A8H6FMH7_9LECA</name>
<evidence type="ECO:0008006" key="3">
    <source>
        <dbReference type="Google" id="ProtNLM"/>
    </source>
</evidence>
<dbReference type="CDD" id="cd18186">
    <property type="entry name" value="BTB_POZ_ZBTB_KLHL-like"/>
    <property type="match status" value="1"/>
</dbReference>
<proteinExistence type="predicted"/>
<dbReference type="RefSeq" id="XP_037160677.1">
    <property type="nucleotide sequence ID" value="XM_037312461.1"/>
</dbReference>
<accession>A0A8H6FMH7</accession>
<evidence type="ECO:0000313" key="1">
    <source>
        <dbReference type="EMBL" id="KAF6231244.1"/>
    </source>
</evidence>
<dbReference type="Gene3D" id="3.30.710.10">
    <property type="entry name" value="Potassium Channel Kv1.1, Chain A"/>
    <property type="match status" value="1"/>
</dbReference>
<comment type="caution">
    <text evidence="1">The sequence shown here is derived from an EMBL/GenBank/DDBJ whole genome shotgun (WGS) entry which is preliminary data.</text>
</comment>